<dbReference type="KEGG" id="lmoi:VV02_08385"/>
<sequence>MRLPSFARRPDVAARAAVNDKATGPVARPRWERLLPDTWQGDSRESAWRRARGRRAASGLLVAVASVGVIGAVRPADEPTKAVVVAAHAIPAGQRLVAADLETTRWPLRASLPAGPPLARLVGQTVVTPLSPGEPVTSTRLRSAHTLPPVAADQVVVSVPISDQSLISTVRVGDRVDAWAAASGRQVGRDLRVVGTVAAVQADGGRLSAAQAAQPPGVLLAVDRSVAGALAMAQAGSQSPGTAVLLALRPTT</sequence>
<dbReference type="CDD" id="cd11614">
    <property type="entry name" value="SAF_CpaB_FlgA_like"/>
    <property type="match status" value="1"/>
</dbReference>
<gene>
    <name evidence="2" type="ORF">VV02_08385</name>
</gene>
<dbReference type="InterPro" id="IPR013974">
    <property type="entry name" value="SAF"/>
</dbReference>
<evidence type="ECO:0000313" key="2">
    <source>
        <dbReference type="EMBL" id="AKU15866.1"/>
    </source>
</evidence>
<reference evidence="2 3" key="1">
    <citation type="submission" date="2015-03" db="EMBL/GenBank/DDBJ databases">
        <title>Luteipulveratus halotolerans sp. nov., a novel actinobacterium (Dermacoccaceae) from Sarawak, Malaysia.</title>
        <authorList>
            <person name="Juboi H."/>
            <person name="Basik A."/>
            <person name="Shamsul S.S."/>
            <person name="Arnold P."/>
            <person name="Schmitt E.K."/>
            <person name="Sanglier J.-J."/>
            <person name="Yeo T."/>
        </authorList>
    </citation>
    <scope>NUCLEOTIDE SEQUENCE [LARGE SCALE GENOMIC DNA]</scope>
    <source>
        <strain evidence="2 3">MN07-A0370</strain>
    </source>
</reference>
<accession>A0A0K1JGN2</accession>
<dbReference type="STRING" id="571913.VV02_08385"/>
<feature type="domain" description="SAF" evidence="1">
    <location>
        <begin position="81"/>
        <end position="142"/>
    </location>
</feature>
<keyword evidence="3" id="KW-1185">Reference proteome</keyword>
<protein>
    <recommendedName>
        <fullName evidence="1">SAF domain-containing protein</fullName>
    </recommendedName>
</protein>
<evidence type="ECO:0000259" key="1">
    <source>
        <dbReference type="SMART" id="SM00858"/>
    </source>
</evidence>
<dbReference type="AlphaFoldDB" id="A0A0K1JGN2"/>
<evidence type="ECO:0000313" key="3">
    <source>
        <dbReference type="Proteomes" id="UP000066480"/>
    </source>
</evidence>
<dbReference type="EMBL" id="CP011112">
    <property type="protein sequence ID" value="AKU15866.1"/>
    <property type="molecule type" value="Genomic_DNA"/>
</dbReference>
<dbReference type="SMART" id="SM00858">
    <property type="entry name" value="SAF"/>
    <property type="match status" value="1"/>
</dbReference>
<dbReference type="Proteomes" id="UP000066480">
    <property type="component" value="Chromosome"/>
</dbReference>
<name>A0A0K1JGN2_9MICO</name>
<organism evidence="2 3">
    <name type="scientific">Luteipulveratus mongoliensis</name>
    <dbReference type="NCBI Taxonomy" id="571913"/>
    <lineage>
        <taxon>Bacteria</taxon>
        <taxon>Bacillati</taxon>
        <taxon>Actinomycetota</taxon>
        <taxon>Actinomycetes</taxon>
        <taxon>Micrococcales</taxon>
        <taxon>Dermacoccaceae</taxon>
        <taxon>Luteipulveratus</taxon>
    </lineage>
</organism>
<proteinExistence type="predicted"/>
<dbReference type="Pfam" id="PF08666">
    <property type="entry name" value="SAF"/>
    <property type="match status" value="1"/>
</dbReference>
<dbReference type="OrthoDB" id="4868558at2"/>